<evidence type="ECO:0000259" key="4">
    <source>
        <dbReference type="PROSITE" id="PS50106"/>
    </source>
</evidence>
<dbReference type="InterPro" id="IPR001940">
    <property type="entry name" value="Peptidase_S1C"/>
</dbReference>
<dbReference type="Pfam" id="PF13365">
    <property type="entry name" value="Trypsin_2"/>
    <property type="match status" value="1"/>
</dbReference>
<dbReference type="SUPFAM" id="SSF50156">
    <property type="entry name" value="PDZ domain-like"/>
    <property type="match status" value="1"/>
</dbReference>
<evidence type="ECO:0000313" key="6">
    <source>
        <dbReference type="Proteomes" id="UP000051242"/>
    </source>
</evidence>
<comment type="caution">
    <text evidence="5">The sequence shown here is derived from an EMBL/GenBank/DDBJ whole genome shotgun (WGS) entry which is preliminary data.</text>
</comment>
<feature type="domain" description="PDZ" evidence="4">
    <location>
        <begin position="291"/>
        <end position="362"/>
    </location>
</feature>
<dbReference type="Pfam" id="PF13180">
    <property type="entry name" value="PDZ_2"/>
    <property type="match status" value="1"/>
</dbReference>
<dbReference type="InterPro" id="IPR009003">
    <property type="entry name" value="Peptidase_S1_PA"/>
</dbReference>
<keyword evidence="3" id="KW-0812">Transmembrane</keyword>
<dbReference type="PRINTS" id="PR00834">
    <property type="entry name" value="PROTEASES2C"/>
</dbReference>
<dbReference type="Proteomes" id="UP000051242">
    <property type="component" value="Unassembled WGS sequence"/>
</dbReference>
<keyword evidence="3" id="KW-0472">Membrane</keyword>
<accession>A0A0R2T7F4</accession>
<dbReference type="InterPro" id="IPR036034">
    <property type="entry name" value="PDZ_sf"/>
</dbReference>
<proteinExistence type="predicted"/>
<dbReference type="PANTHER" id="PTHR43343:SF3">
    <property type="entry name" value="PROTEASE DO-LIKE 8, CHLOROPLASTIC"/>
    <property type="match status" value="1"/>
</dbReference>
<dbReference type="InterPro" id="IPR051201">
    <property type="entry name" value="Chloro_Bact_Ser_Proteases"/>
</dbReference>
<dbReference type="GO" id="GO:0006508">
    <property type="term" value="P:proteolysis"/>
    <property type="evidence" value="ECO:0007669"/>
    <property type="project" value="UniProtKB-KW"/>
</dbReference>
<dbReference type="SMART" id="SM00228">
    <property type="entry name" value="PDZ"/>
    <property type="match status" value="1"/>
</dbReference>
<gene>
    <name evidence="5" type="ORF">ABR85_00205</name>
</gene>
<dbReference type="InterPro" id="IPR001478">
    <property type="entry name" value="PDZ"/>
</dbReference>
<dbReference type="Gene3D" id="2.40.10.120">
    <property type="match status" value="1"/>
</dbReference>
<dbReference type="PANTHER" id="PTHR43343">
    <property type="entry name" value="PEPTIDASE S12"/>
    <property type="match status" value="1"/>
</dbReference>
<evidence type="ECO:0000256" key="3">
    <source>
        <dbReference type="SAM" id="Phobius"/>
    </source>
</evidence>
<organism evidence="5 6">
    <name type="scientific">OM182 bacterium BACL3 MAG-120619-bin3</name>
    <dbReference type="NCBI Taxonomy" id="1655593"/>
    <lineage>
        <taxon>Bacteria</taxon>
        <taxon>Pseudomonadati</taxon>
        <taxon>Pseudomonadota</taxon>
        <taxon>Gammaproteobacteria</taxon>
        <taxon>OMG group</taxon>
        <taxon>OM182 clade</taxon>
    </lineage>
</organism>
<evidence type="ECO:0000256" key="2">
    <source>
        <dbReference type="ARBA" id="ARBA00022801"/>
    </source>
</evidence>
<dbReference type="AlphaFoldDB" id="A0A0R2T7F4"/>
<dbReference type="Gene3D" id="2.30.42.10">
    <property type="match status" value="1"/>
</dbReference>
<protein>
    <recommendedName>
        <fullName evidence="4">PDZ domain-containing protein</fullName>
    </recommendedName>
</protein>
<reference evidence="5 6" key="1">
    <citation type="submission" date="2015-10" db="EMBL/GenBank/DDBJ databases">
        <title>Metagenome-Assembled Genomes uncover a global brackish microbiome.</title>
        <authorList>
            <person name="Hugerth L.W."/>
            <person name="Larsson J."/>
            <person name="Alneberg J."/>
            <person name="Lindh M.V."/>
            <person name="Legrand C."/>
            <person name="Pinhassi J."/>
            <person name="Andersson A.F."/>
        </authorList>
    </citation>
    <scope>NUCLEOTIDE SEQUENCE [LARGE SCALE GENOMIC DNA]</scope>
    <source>
        <strain evidence="5">BACL22 MAG-120619-bin3</strain>
    </source>
</reference>
<dbReference type="PROSITE" id="PS50106">
    <property type="entry name" value="PDZ"/>
    <property type="match status" value="1"/>
</dbReference>
<keyword evidence="2" id="KW-0378">Hydrolase</keyword>
<dbReference type="CDD" id="cd06779">
    <property type="entry name" value="cpPDZ_Deg_HtrA-like"/>
    <property type="match status" value="1"/>
</dbReference>
<evidence type="ECO:0000256" key="1">
    <source>
        <dbReference type="ARBA" id="ARBA00022670"/>
    </source>
</evidence>
<evidence type="ECO:0000313" key="5">
    <source>
        <dbReference type="EMBL" id="KRO80883.1"/>
    </source>
</evidence>
<sequence length="381" mass="39679">MKPSNRAQAIDRLATTLRFLAWPIACGLLLAIVIVQYNQLAQLSRSSQPPPLARALAAPSFADVIAHASPAVVSINATSVNVGSVERASPDKVNLYLEERASLGSGVIISADGYILTNLHVVDTLFDAFNAQVTLVDGRQTPATVVAWDEGSDLAVLHINMDGLTPIPRGDDSSLRVGDVVFAIGYPRNVGQSVSQGIVSALRRGADGTIERIQTDAAINPGNSGGALINSNGELVGLNSSILSKSGNFEGIGFATPASLAVNALEEMVAQAIEGNAGYLGVITGEALGPRSSELFFGIDSVRGMLVESVDEGGAAMRAGIQPGDVITRVQGTKVIDGGNIMAEVRNKKPGDTIEVEVYRQGQTLTLPTTLGFGQAIIIEP</sequence>
<dbReference type="EMBL" id="LICD01000093">
    <property type="protein sequence ID" value="KRO80883.1"/>
    <property type="molecule type" value="Genomic_DNA"/>
</dbReference>
<feature type="transmembrane region" description="Helical" evidence="3">
    <location>
        <begin position="20"/>
        <end position="37"/>
    </location>
</feature>
<name>A0A0R2T7F4_9GAMM</name>
<dbReference type="SUPFAM" id="SSF50494">
    <property type="entry name" value="Trypsin-like serine proteases"/>
    <property type="match status" value="1"/>
</dbReference>
<keyword evidence="1" id="KW-0645">Protease</keyword>
<keyword evidence="3" id="KW-1133">Transmembrane helix</keyword>
<dbReference type="GO" id="GO:0004252">
    <property type="term" value="F:serine-type endopeptidase activity"/>
    <property type="evidence" value="ECO:0007669"/>
    <property type="project" value="InterPro"/>
</dbReference>